<evidence type="ECO:0000313" key="3">
    <source>
        <dbReference type="Proteomes" id="UP000539175"/>
    </source>
</evidence>
<proteinExistence type="predicted"/>
<gene>
    <name evidence="2" type="ORF">FHS74_000250</name>
</gene>
<evidence type="ECO:0000313" key="2">
    <source>
        <dbReference type="EMBL" id="MBB6249717.1"/>
    </source>
</evidence>
<organism evidence="2 3">
    <name type="scientific">Nitrospirillum iridis</name>
    <dbReference type="NCBI Taxonomy" id="765888"/>
    <lineage>
        <taxon>Bacteria</taxon>
        <taxon>Pseudomonadati</taxon>
        <taxon>Pseudomonadota</taxon>
        <taxon>Alphaproteobacteria</taxon>
        <taxon>Rhodospirillales</taxon>
        <taxon>Azospirillaceae</taxon>
        <taxon>Nitrospirillum</taxon>
    </lineage>
</organism>
<evidence type="ECO:0000256" key="1">
    <source>
        <dbReference type="SAM" id="MobiDB-lite"/>
    </source>
</evidence>
<accession>A0A7X0EAM3</accession>
<comment type="caution">
    <text evidence="2">The sequence shown here is derived from an EMBL/GenBank/DDBJ whole genome shotgun (WGS) entry which is preliminary data.</text>
</comment>
<evidence type="ECO:0008006" key="4">
    <source>
        <dbReference type="Google" id="ProtNLM"/>
    </source>
</evidence>
<reference evidence="2 3" key="1">
    <citation type="submission" date="2020-08" db="EMBL/GenBank/DDBJ databases">
        <title>Genomic Encyclopedia of Type Strains, Phase IV (KMG-IV): sequencing the most valuable type-strain genomes for metagenomic binning, comparative biology and taxonomic classification.</title>
        <authorList>
            <person name="Goeker M."/>
        </authorList>
    </citation>
    <scope>NUCLEOTIDE SEQUENCE [LARGE SCALE GENOMIC DNA]</scope>
    <source>
        <strain evidence="2 3">DSM 22198</strain>
    </source>
</reference>
<name>A0A7X0EAM3_9PROT</name>
<protein>
    <recommendedName>
        <fullName evidence="4">DUF3108 domain-containing protein</fullName>
    </recommendedName>
</protein>
<dbReference type="AlphaFoldDB" id="A0A7X0EAM3"/>
<dbReference type="InterPro" id="IPR021457">
    <property type="entry name" value="DUF3108"/>
</dbReference>
<dbReference type="RefSeq" id="WP_184796698.1">
    <property type="nucleotide sequence ID" value="NZ_JACIIZ010000001.1"/>
</dbReference>
<feature type="region of interest" description="Disordered" evidence="1">
    <location>
        <begin position="120"/>
        <end position="141"/>
    </location>
</feature>
<dbReference type="Proteomes" id="UP000539175">
    <property type="component" value="Unassembled WGS sequence"/>
</dbReference>
<dbReference type="EMBL" id="JACIIZ010000001">
    <property type="protein sequence ID" value="MBB6249717.1"/>
    <property type="molecule type" value="Genomic_DNA"/>
</dbReference>
<dbReference type="Pfam" id="PF11306">
    <property type="entry name" value="DUF3108"/>
    <property type="match status" value="1"/>
</dbReference>
<keyword evidence="3" id="KW-1185">Reference proteome</keyword>
<sequence>MAVAALITLPAAPGGATEAPPLVAPPHHLRLGYDVYVGGIKMGRMTLETETDGGGYRVKVAADAGDLLARLIKWSYTAEAEGQFGGVNGVAPRHFHSLRTLRDKSWDATLEYATPYGTGETAVTFTQTPPPSTDDANAVPPEKRPGTVDLLSAATAISRHAEAGSCASRLPVYDGRRRYDVVMENRPSRHIEKSDYTVFSGEAIGCRVSILPVAGFQQAGRGTQNFWTAAPDGKPRGFDLWVGRPVPGGPVVPVRLEAGELFFTHVVGHLAQVDVLPPR</sequence>